<keyword evidence="3" id="KW-1185">Reference proteome</keyword>
<gene>
    <name evidence="2" type="primary">R06F6.12</name>
    <name evidence="2" type="ORF">Tcan_05426</name>
</gene>
<dbReference type="OrthoDB" id="5845898at2759"/>
<reference evidence="2 3" key="1">
    <citation type="submission" date="2014-11" db="EMBL/GenBank/DDBJ databases">
        <title>Genetic blueprint of the zoonotic pathogen Toxocara canis.</title>
        <authorList>
            <person name="Zhu X.-Q."/>
            <person name="Korhonen P.K."/>
            <person name="Cai H."/>
            <person name="Young N.D."/>
            <person name="Nejsum P."/>
            <person name="von Samson-Himmelstjerna G."/>
            <person name="Boag P.R."/>
            <person name="Tan P."/>
            <person name="Li Q."/>
            <person name="Min J."/>
            <person name="Yang Y."/>
            <person name="Wang X."/>
            <person name="Fang X."/>
            <person name="Hall R.S."/>
            <person name="Hofmann A."/>
            <person name="Sternberg P.W."/>
            <person name="Jex A.R."/>
            <person name="Gasser R.B."/>
        </authorList>
    </citation>
    <scope>NUCLEOTIDE SEQUENCE [LARGE SCALE GENOMIC DNA]</scope>
    <source>
        <strain evidence="2">PN_DK_2014</strain>
    </source>
</reference>
<feature type="region of interest" description="Disordered" evidence="1">
    <location>
        <begin position="84"/>
        <end position="103"/>
    </location>
</feature>
<organism evidence="2 3">
    <name type="scientific">Toxocara canis</name>
    <name type="common">Canine roundworm</name>
    <dbReference type="NCBI Taxonomy" id="6265"/>
    <lineage>
        <taxon>Eukaryota</taxon>
        <taxon>Metazoa</taxon>
        <taxon>Ecdysozoa</taxon>
        <taxon>Nematoda</taxon>
        <taxon>Chromadorea</taxon>
        <taxon>Rhabditida</taxon>
        <taxon>Spirurina</taxon>
        <taxon>Ascaridomorpha</taxon>
        <taxon>Ascaridoidea</taxon>
        <taxon>Toxocaridae</taxon>
        <taxon>Toxocara</taxon>
    </lineage>
</organism>
<evidence type="ECO:0000256" key="1">
    <source>
        <dbReference type="SAM" id="MobiDB-lite"/>
    </source>
</evidence>
<sequence>MMSPAAQRRVMVAGGGGELTEDEMVGLISNDESEQRAERVAHVVDNDLSYTTIPVEVLETAGIDIDNVGELSEEQMSTLLALASSGGAQHPSEQPRPPQRMVPHKRTASPILHSDPADNLTMVISEDGSLKLTDSAQQNFFFSAEQLAAHNIDVNNLTDESIQQIVQMAMPSLDMGKMAEQKRRKMERNVPAPASAQVSYGTVLPQSSFQMETQSSSSVTSTKVATLPNDHTRMDQLALIGEEVEVKKNGKSVPATIRYCRHSGGYKVQFADGHFEWVTQDQIQLIGSTKNRSDHESYSGASEVEMTRTNAIGSSGVGRRAPPAIPGIKVTPSNGYEKEGEPNFCCVICDRKVYQKEPQYIVIRVPACDACTERKIMVLDTGTEERGVQWSPPPFEVSQPGSTEQESSQDGVSAQVDAQQSTLDDERLTEVLHSLSAVCHIWII</sequence>
<evidence type="ECO:0000313" key="2">
    <source>
        <dbReference type="EMBL" id="KHN83353.1"/>
    </source>
</evidence>
<dbReference type="CDD" id="cd04508">
    <property type="entry name" value="Tudor_SF"/>
    <property type="match status" value="1"/>
</dbReference>
<protein>
    <submittedName>
        <fullName evidence="2">Uncharacterized protein R06F6.12</fullName>
    </submittedName>
</protein>
<comment type="caution">
    <text evidence="2">The sequence shown here is derived from an EMBL/GenBank/DDBJ whole genome shotgun (WGS) entry which is preliminary data.</text>
</comment>
<dbReference type="Proteomes" id="UP000031036">
    <property type="component" value="Unassembled WGS sequence"/>
</dbReference>
<name>A0A0B2VP53_TOXCA</name>
<dbReference type="Gene3D" id="2.30.30.140">
    <property type="match status" value="1"/>
</dbReference>
<feature type="compositionally biased region" description="Polar residues" evidence="1">
    <location>
        <begin position="399"/>
        <end position="420"/>
    </location>
</feature>
<dbReference type="OMA" id="PQYIVIR"/>
<feature type="region of interest" description="Disordered" evidence="1">
    <location>
        <begin position="383"/>
        <end position="420"/>
    </location>
</feature>
<accession>A0A0B2VP53</accession>
<dbReference type="AlphaFoldDB" id="A0A0B2VP53"/>
<dbReference type="EMBL" id="JPKZ01001201">
    <property type="protein sequence ID" value="KHN83353.1"/>
    <property type="molecule type" value="Genomic_DNA"/>
</dbReference>
<dbReference type="STRING" id="6265.A0A0B2VP53"/>
<proteinExistence type="predicted"/>
<evidence type="ECO:0000313" key="3">
    <source>
        <dbReference type="Proteomes" id="UP000031036"/>
    </source>
</evidence>